<evidence type="ECO:0000313" key="2">
    <source>
        <dbReference type="Proteomes" id="UP000075238"/>
    </source>
</evidence>
<name>A0A142JHR9_9BURK</name>
<dbReference type="EMBL" id="CP014844">
    <property type="protein sequence ID" value="AMR77631.1"/>
    <property type="molecule type" value="Genomic_DNA"/>
</dbReference>
<dbReference type="Proteomes" id="UP000075238">
    <property type="component" value="Chromosome 1"/>
</dbReference>
<organism evidence="1 2">
    <name type="scientific">Cupriavidus nantongensis</name>
    <dbReference type="NCBI Taxonomy" id="1796606"/>
    <lineage>
        <taxon>Bacteria</taxon>
        <taxon>Pseudomonadati</taxon>
        <taxon>Pseudomonadota</taxon>
        <taxon>Betaproteobacteria</taxon>
        <taxon>Burkholderiales</taxon>
        <taxon>Burkholderiaceae</taxon>
        <taxon>Cupriavidus</taxon>
    </lineage>
</organism>
<proteinExistence type="predicted"/>
<accession>A0A142JHR9</accession>
<dbReference type="OrthoDB" id="9256238at2"/>
<dbReference type="KEGG" id="cnan:A2G96_07725"/>
<gene>
    <name evidence="1" type="ORF">A2G96_07725</name>
</gene>
<keyword evidence="2" id="KW-1185">Reference proteome</keyword>
<dbReference type="RefSeq" id="WP_062798270.1">
    <property type="nucleotide sequence ID" value="NZ_CP014844.1"/>
</dbReference>
<protein>
    <submittedName>
        <fullName evidence="1">Uncharacterized protein</fullName>
    </submittedName>
</protein>
<sequence>MTQRPLTPRGHQHAEAFCLMRYSCGCGHSEIIWNSRDGVTAFTVPCPSCGDRMGLKHVNWGADFCAPNHKPHFGQRVWIGMTEERATTLAMRRIAEVKTRYGDELSDRLAGIVKDIWREGETPDLRVQGADYHHPEA</sequence>
<reference evidence="1 2" key="1">
    <citation type="submission" date="2016-03" db="EMBL/GenBank/DDBJ databases">
        <title>Complete genome sequence of a novel chlorpyrifos degrading bacterium, Cupriavidus nantongensis sp. X1.</title>
        <authorList>
            <person name="Fang L."/>
        </authorList>
    </citation>
    <scope>NUCLEOTIDE SEQUENCE [LARGE SCALE GENOMIC DNA]</scope>
    <source>
        <strain evidence="1 2">X1</strain>
    </source>
</reference>
<dbReference type="AlphaFoldDB" id="A0A142JHR9"/>
<dbReference type="STRING" id="1796606.A2G96_07725"/>
<evidence type="ECO:0000313" key="1">
    <source>
        <dbReference type="EMBL" id="AMR77631.1"/>
    </source>
</evidence>